<dbReference type="GO" id="GO:0009279">
    <property type="term" value="C:cell outer membrane"/>
    <property type="evidence" value="ECO:0007669"/>
    <property type="project" value="UniProtKB-SubCell"/>
</dbReference>
<comment type="similarity">
    <text evidence="2">Belongs to the outer membrane factor (OMF) (TC 1.B.17) family.</text>
</comment>
<sequence>MRCIYMAFVLVLLAGFPVAAQPPADTFSPSGASVPTLTLNDVLRMALERNLDLQAQQYDTRAGDAEVSKAYGLYDPVLDLAYAEGESRQRLNLQFYSAQSRERYRQFDLGLTQKIPTGADLSLEFTNLRSDQDPAPGMNPSYEGELTFSLVQPLLRGFGSTVTEQDILFAVKDRDISIEDLRESAFLVLADSRDTFFEVLRLRDNVRYREASVALAASLLKENRARVKAGVLPRVDELEAEFGLKQRERDLLDAQREYRDGLDGLALLLDLKAPIALVDGQPGIPEIHPDLSEGYAEALAKRPDVQRRLRTIERLELQSRIARNELLPALDLAASYGHKGLGRDYSDNLRDLGSNDFRNWEVGLTLSYPLGNREARHEYRRSEFERKGREAQLGQLKNQVHTEVQAAIRLLGVSRKKIDVSASQLAFAEEKLRTLLKRKEVGLATTRQVLEGEEDYALAQTDQAAALSDYNKAVTEYYKVTGQLLDQEHVRFVDEFKNESQPLLQYKP</sequence>
<proteinExistence type="inferred from homology"/>
<dbReference type="GO" id="GO:1990281">
    <property type="term" value="C:efflux pump complex"/>
    <property type="evidence" value="ECO:0007669"/>
    <property type="project" value="TreeGrafter"/>
</dbReference>
<dbReference type="KEGG" id="pca:Pcar_2126"/>
<keyword evidence="6" id="KW-0472">Membrane</keyword>
<dbReference type="EMBL" id="CP000142">
    <property type="protein sequence ID" value="ABA89365.1"/>
    <property type="molecule type" value="Genomic_DNA"/>
</dbReference>
<dbReference type="SUPFAM" id="SSF56954">
    <property type="entry name" value="Outer membrane efflux proteins (OEP)"/>
    <property type="match status" value="1"/>
</dbReference>
<accession>Q3A2P2</accession>
<dbReference type="GO" id="GO:0015288">
    <property type="term" value="F:porin activity"/>
    <property type="evidence" value="ECO:0007669"/>
    <property type="project" value="TreeGrafter"/>
</dbReference>
<evidence type="ECO:0000256" key="2">
    <source>
        <dbReference type="ARBA" id="ARBA00007613"/>
    </source>
</evidence>
<dbReference type="PANTHER" id="PTHR30026">
    <property type="entry name" value="OUTER MEMBRANE PROTEIN TOLC"/>
    <property type="match status" value="1"/>
</dbReference>
<dbReference type="AlphaFoldDB" id="Q3A2P2"/>
<dbReference type="Proteomes" id="UP000002534">
    <property type="component" value="Chromosome"/>
</dbReference>
<feature type="signal peptide" evidence="8">
    <location>
        <begin position="1"/>
        <end position="20"/>
    </location>
</feature>
<dbReference type="STRING" id="338963.Pcar_2126"/>
<dbReference type="eggNOG" id="COG1538">
    <property type="taxonomic scope" value="Bacteria"/>
</dbReference>
<evidence type="ECO:0000313" key="10">
    <source>
        <dbReference type="Proteomes" id="UP000002534"/>
    </source>
</evidence>
<protein>
    <submittedName>
        <fullName evidence="9">Efflux pump, RND family, outer membrane protein</fullName>
    </submittedName>
</protein>
<evidence type="ECO:0000256" key="4">
    <source>
        <dbReference type="ARBA" id="ARBA00022452"/>
    </source>
</evidence>
<keyword evidence="5" id="KW-0812">Transmembrane</keyword>
<feature type="chain" id="PRO_5004223543" evidence="8">
    <location>
        <begin position="21"/>
        <end position="508"/>
    </location>
</feature>
<evidence type="ECO:0000256" key="5">
    <source>
        <dbReference type="ARBA" id="ARBA00022692"/>
    </source>
</evidence>
<organism evidence="9 10">
    <name type="scientific">Syntrophotalea carbinolica (strain DSM 2380 / NBRC 103641 / GraBd1)</name>
    <name type="common">Pelobacter carbinolicus</name>
    <dbReference type="NCBI Taxonomy" id="338963"/>
    <lineage>
        <taxon>Bacteria</taxon>
        <taxon>Pseudomonadati</taxon>
        <taxon>Thermodesulfobacteriota</taxon>
        <taxon>Desulfuromonadia</taxon>
        <taxon>Desulfuromonadales</taxon>
        <taxon>Syntrophotaleaceae</taxon>
        <taxon>Syntrophotalea</taxon>
    </lineage>
</organism>
<comment type="subcellular location">
    <subcellularLocation>
        <location evidence="1">Cell outer membrane</location>
    </subcellularLocation>
</comment>
<gene>
    <name evidence="9" type="ordered locus">Pcar_2126</name>
</gene>
<evidence type="ECO:0000313" key="9">
    <source>
        <dbReference type="EMBL" id="ABA89365.1"/>
    </source>
</evidence>
<dbReference type="Gene3D" id="1.20.1600.10">
    <property type="entry name" value="Outer membrane efflux proteins (OEP)"/>
    <property type="match status" value="1"/>
</dbReference>
<evidence type="ECO:0000256" key="3">
    <source>
        <dbReference type="ARBA" id="ARBA00022448"/>
    </source>
</evidence>
<keyword evidence="4" id="KW-1134">Transmembrane beta strand</keyword>
<evidence type="ECO:0000256" key="1">
    <source>
        <dbReference type="ARBA" id="ARBA00004442"/>
    </source>
</evidence>
<name>Q3A2P2_SYNC1</name>
<keyword evidence="10" id="KW-1185">Reference proteome</keyword>
<keyword evidence="7" id="KW-0998">Cell outer membrane</keyword>
<dbReference type="Pfam" id="PF02321">
    <property type="entry name" value="OEP"/>
    <property type="match status" value="1"/>
</dbReference>
<dbReference type="HOGENOM" id="CLU_022604_2_0_7"/>
<reference evidence="9 10" key="2">
    <citation type="journal article" date="2012" name="BMC Genomics">
        <title>The genome of Pelobacter carbinolicus reveals surprising metabolic capabilities and physiological features.</title>
        <authorList>
            <person name="Aklujkar M."/>
            <person name="Haveman S.A."/>
            <person name="Didonato R.Jr."/>
            <person name="Chertkov O."/>
            <person name="Han C.S."/>
            <person name="Land M.L."/>
            <person name="Brown P."/>
            <person name="Lovley D.R."/>
        </authorList>
    </citation>
    <scope>NUCLEOTIDE SEQUENCE [LARGE SCALE GENOMIC DNA]</scope>
    <source>
        <strain evidence="10">DSM 2380 / NBRC 103641 / GraBd1</strain>
    </source>
</reference>
<dbReference type="GO" id="GO:0015562">
    <property type="term" value="F:efflux transmembrane transporter activity"/>
    <property type="evidence" value="ECO:0007669"/>
    <property type="project" value="InterPro"/>
</dbReference>
<reference evidence="10" key="1">
    <citation type="submission" date="2005-10" db="EMBL/GenBank/DDBJ databases">
        <title>Complete sequence of Pelobacter carbinolicus DSM 2380.</title>
        <authorList>
            <person name="Copeland A."/>
            <person name="Lucas S."/>
            <person name="Lapidus A."/>
            <person name="Barry K."/>
            <person name="Detter J.C."/>
            <person name="Glavina T."/>
            <person name="Hammon N."/>
            <person name="Israni S."/>
            <person name="Pitluck S."/>
            <person name="Chertkov O."/>
            <person name="Schmutz J."/>
            <person name="Larimer F."/>
            <person name="Land M."/>
            <person name="Kyrpides N."/>
            <person name="Ivanova N."/>
            <person name="Richardson P."/>
        </authorList>
    </citation>
    <scope>NUCLEOTIDE SEQUENCE [LARGE SCALE GENOMIC DNA]</scope>
    <source>
        <strain evidence="10">DSM 2380 / NBRC 103641 / GraBd1</strain>
    </source>
</reference>
<evidence type="ECO:0000256" key="8">
    <source>
        <dbReference type="SAM" id="SignalP"/>
    </source>
</evidence>
<keyword evidence="3" id="KW-0813">Transport</keyword>
<dbReference type="InterPro" id="IPR051906">
    <property type="entry name" value="TolC-like"/>
</dbReference>
<dbReference type="InterPro" id="IPR003423">
    <property type="entry name" value="OMP_efflux"/>
</dbReference>
<keyword evidence="8" id="KW-0732">Signal</keyword>
<dbReference type="PANTHER" id="PTHR30026:SF23">
    <property type="entry name" value="TO APRF-PUTATIVE OUTER MEMBRANE EFFLUX PROTEIN OR SECRETED ALKALINE PHOSPHATASE-RELATED"/>
    <property type="match status" value="1"/>
</dbReference>
<evidence type="ECO:0000256" key="6">
    <source>
        <dbReference type="ARBA" id="ARBA00023136"/>
    </source>
</evidence>
<evidence type="ECO:0000256" key="7">
    <source>
        <dbReference type="ARBA" id="ARBA00023237"/>
    </source>
</evidence>